<feature type="region of interest" description="Disordered" evidence="1">
    <location>
        <begin position="1"/>
        <end position="26"/>
    </location>
</feature>
<evidence type="ECO:0000313" key="3">
    <source>
        <dbReference type="Proteomes" id="UP000623467"/>
    </source>
</evidence>
<name>A0A8H6XW80_9AGAR</name>
<sequence>MPNKSHPGPLLPHPSSSDTPTSPRPISTRRIYLHTHLLSPSCLPRPRPQTIRPRDRLSLQYHFSQSRRSPSPRSLPSTLLATICFPTLHPLATGLAVWTRFASADSPFRLSHLSFLRLGPARSRPQPPLNSMHRSTFGLDGSWTRSAFPSLSPLGSLPLPSTRLAYRFAHLAARPPATHLHTRIFFSHPPSPSPLSLSPFSLLITLFDLDALLSISRCSTFRASTWPAVDCIVSSLSSDRGPAQKARRDGWFLDGTGLDLDRLDLMGPRLDSPLDLDSDSSPPLPHPPPASSWLSSFATRPVFPPWKESFFCSHSAPPGARLGFLVVATLSQGCKVSVRVAFAIAIHTAFSALLCAGTRGSKSVDTQDSFKSNRSRQSVLQQAPSHPWACVYVLGSSLFAPRES</sequence>
<evidence type="ECO:0000313" key="2">
    <source>
        <dbReference type="EMBL" id="KAF7349365.1"/>
    </source>
</evidence>
<keyword evidence="3" id="KW-1185">Reference proteome</keyword>
<proteinExistence type="predicted"/>
<organism evidence="2 3">
    <name type="scientific">Mycena sanguinolenta</name>
    <dbReference type="NCBI Taxonomy" id="230812"/>
    <lineage>
        <taxon>Eukaryota</taxon>
        <taxon>Fungi</taxon>
        <taxon>Dikarya</taxon>
        <taxon>Basidiomycota</taxon>
        <taxon>Agaricomycotina</taxon>
        <taxon>Agaricomycetes</taxon>
        <taxon>Agaricomycetidae</taxon>
        <taxon>Agaricales</taxon>
        <taxon>Marasmiineae</taxon>
        <taxon>Mycenaceae</taxon>
        <taxon>Mycena</taxon>
    </lineage>
</organism>
<protein>
    <submittedName>
        <fullName evidence="2">Uncharacterized protein</fullName>
    </submittedName>
</protein>
<dbReference type="EMBL" id="JACAZH010000016">
    <property type="protein sequence ID" value="KAF7349365.1"/>
    <property type="molecule type" value="Genomic_DNA"/>
</dbReference>
<comment type="caution">
    <text evidence="2">The sequence shown here is derived from an EMBL/GenBank/DDBJ whole genome shotgun (WGS) entry which is preliminary data.</text>
</comment>
<accession>A0A8H6XW80</accession>
<reference evidence="2" key="1">
    <citation type="submission" date="2020-05" db="EMBL/GenBank/DDBJ databases">
        <title>Mycena genomes resolve the evolution of fungal bioluminescence.</title>
        <authorList>
            <person name="Tsai I.J."/>
        </authorList>
    </citation>
    <scope>NUCLEOTIDE SEQUENCE</scope>
    <source>
        <strain evidence="2">160909Yilan</strain>
    </source>
</reference>
<evidence type="ECO:0000256" key="1">
    <source>
        <dbReference type="SAM" id="MobiDB-lite"/>
    </source>
</evidence>
<dbReference type="Proteomes" id="UP000623467">
    <property type="component" value="Unassembled WGS sequence"/>
</dbReference>
<gene>
    <name evidence="2" type="ORF">MSAN_01726300</name>
</gene>
<dbReference type="AlphaFoldDB" id="A0A8H6XW80"/>